<dbReference type="Proteomes" id="UP000660110">
    <property type="component" value="Unassembled WGS sequence"/>
</dbReference>
<sequence>MQFKWRGSIELSSIKELQEKIEVLRTKMYKTYENNPNDPQLLAISQSLDKLLNELERSMRNEKKPK</sequence>
<dbReference type="Gene3D" id="4.10.280.10">
    <property type="entry name" value="Helix-loop-helix DNA-binding domain"/>
    <property type="match status" value="1"/>
</dbReference>
<accession>A0A917B341</accession>
<protein>
    <recommendedName>
        <fullName evidence="3">Spo0E like sporulation regulatory protein</fullName>
    </recommendedName>
</protein>
<dbReference type="GO" id="GO:0046983">
    <property type="term" value="F:protein dimerization activity"/>
    <property type="evidence" value="ECO:0007669"/>
    <property type="project" value="InterPro"/>
</dbReference>
<dbReference type="RefSeq" id="WP_268235636.1">
    <property type="nucleotide sequence ID" value="NZ_BMEL01000001.1"/>
</dbReference>
<reference evidence="1" key="2">
    <citation type="submission" date="2020-09" db="EMBL/GenBank/DDBJ databases">
        <authorList>
            <person name="Sun Q."/>
            <person name="Zhou Y."/>
        </authorList>
    </citation>
    <scope>NUCLEOTIDE SEQUENCE</scope>
    <source>
        <strain evidence="1">CGMCC 1.12153</strain>
    </source>
</reference>
<evidence type="ECO:0000313" key="2">
    <source>
        <dbReference type="Proteomes" id="UP000660110"/>
    </source>
</evidence>
<keyword evidence="2" id="KW-1185">Reference proteome</keyword>
<name>A0A917B341_HALAA</name>
<gene>
    <name evidence="1" type="ORF">GCM10010954_12240</name>
</gene>
<proteinExistence type="predicted"/>
<evidence type="ECO:0000313" key="1">
    <source>
        <dbReference type="EMBL" id="GGF15181.1"/>
    </source>
</evidence>
<dbReference type="Pfam" id="PF09388">
    <property type="entry name" value="SpoOE-like"/>
    <property type="match status" value="1"/>
</dbReference>
<reference evidence="1" key="1">
    <citation type="journal article" date="2014" name="Int. J. Syst. Evol. Microbiol.">
        <title>Complete genome sequence of Corynebacterium casei LMG S-19264T (=DSM 44701T), isolated from a smear-ripened cheese.</title>
        <authorList>
            <consortium name="US DOE Joint Genome Institute (JGI-PGF)"/>
            <person name="Walter F."/>
            <person name="Albersmeier A."/>
            <person name="Kalinowski J."/>
            <person name="Ruckert C."/>
        </authorList>
    </citation>
    <scope>NUCLEOTIDE SEQUENCE</scope>
    <source>
        <strain evidence="1">CGMCC 1.12153</strain>
    </source>
</reference>
<dbReference type="AlphaFoldDB" id="A0A917B341"/>
<dbReference type="InterPro" id="IPR018540">
    <property type="entry name" value="Spo0E-like"/>
</dbReference>
<dbReference type="InterPro" id="IPR036638">
    <property type="entry name" value="HLH_DNA-bd_sf"/>
</dbReference>
<dbReference type="EMBL" id="BMEL01000001">
    <property type="protein sequence ID" value="GGF15181.1"/>
    <property type="molecule type" value="Genomic_DNA"/>
</dbReference>
<organism evidence="1 2">
    <name type="scientific">Halobacillus andaensis</name>
    <dbReference type="NCBI Taxonomy" id="1176239"/>
    <lineage>
        <taxon>Bacteria</taxon>
        <taxon>Bacillati</taxon>
        <taxon>Bacillota</taxon>
        <taxon>Bacilli</taxon>
        <taxon>Bacillales</taxon>
        <taxon>Bacillaceae</taxon>
        <taxon>Halobacillus</taxon>
    </lineage>
</organism>
<dbReference type="InterPro" id="IPR037208">
    <property type="entry name" value="Spo0E-like_sf"/>
</dbReference>
<evidence type="ECO:0008006" key="3">
    <source>
        <dbReference type="Google" id="ProtNLM"/>
    </source>
</evidence>
<comment type="caution">
    <text evidence="1">The sequence shown here is derived from an EMBL/GenBank/DDBJ whole genome shotgun (WGS) entry which is preliminary data.</text>
</comment>
<dbReference type="SUPFAM" id="SSF140500">
    <property type="entry name" value="BAS1536-like"/>
    <property type="match status" value="1"/>
</dbReference>
<dbReference type="GO" id="GO:0043937">
    <property type="term" value="P:regulation of sporulation"/>
    <property type="evidence" value="ECO:0007669"/>
    <property type="project" value="InterPro"/>
</dbReference>